<dbReference type="Proteomes" id="UP000093807">
    <property type="component" value="Unassembled WGS sequence"/>
</dbReference>
<comment type="caution">
    <text evidence="1">The sequence shown here is derived from an EMBL/GenBank/DDBJ whole genome shotgun (WGS) entry which is preliminary data.</text>
</comment>
<name>A0A199XPF2_9FLAO</name>
<dbReference type="EMBL" id="JMTM01000053">
    <property type="protein sequence ID" value="OAZ03618.1"/>
    <property type="molecule type" value="Genomic_DNA"/>
</dbReference>
<dbReference type="AlphaFoldDB" id="A0A199XPF2"/>
<gene>
    <name evidence="1" type="ORF">FLB_18940</name>
</gene>
<proteinExistence type="predicted"/>
<evidence type="ECO:0000313" key="2">
    <source>
        <dbReference type="Proteomes" id="UP000093807"/>
    </source>
</evidence>
<protein>
    <submittedName>
        <fullName evidence="1">Uncharacterized protein</fullName>
    </submittedName>
</protein>
<sequence length="157" mass="19105">MKTIIYTLLLNVSFIYSQNLKADFDNFYRGENEREKPKKYILFENENSTKQKSEDKKVTYFYIEKERFVFNKGRHKIDTCSIRILKKIKLESTGNLEEEEVNYFRKKVEKFKKKTNQKVPKSMPISRIHKYLKVYILEKTDNDKIIKYEVDWESSIF</sequence>
<keyword evidence="2" id="KW-1185">Reference proteome</keyword>
<accession>A0A199XPF2</accession>
<organism evidence="1 2">
    <name type="scientific">Flavobacterium succinicans</name>
    <dbReference type="NCBI Taxonomy" id="29536"/>
    <lineage>
        <taxon>Bacteria</taxon>
        <taxon>Pseudomonadati</taxon>
        <taxon>Bacteroidota</taxon>
        <taxon>Flavobacteriia</taxon>
        <taxon>Flavobacteriales</taxon>
        <taxon>Flavobacteriaceae</taxon>
        <taxon>Flavobacterium</taxon>
    </lineage>
</organism>
<dbReference type="PATRIC" id="fig|29536.5.peg.1985"/>
<dbReference type="RefSeq" id="WP_064715695.1">
    <property type="nucleotide sequence ID" value="NZ_JMTM01000053.1"/>
</dbReference>
<dbReference type="OrthoDB" id="1377166at2"/>
<reference evidence="1 2" key="1">
    <citation type="submission" date="2016-06" db="EMBL/GenBank/DDBJ databases">
        <title>Draft genome sequence of Flavobacterium succinicans strain DD5b.</title>
        <authorList>
            <person name="Poehlein A."/>
            <person name="Daniel R."/>
            <person name="Simeonova D.D."/>
        </authorList>
    </citation>
    <scope>NUCLEOTIDE SEQUENCE [LARGE SCALE GENOMIC DNA]</scope>
    <source>
        <strain evidence="1 2">DD5b</strain>
    </source>
</reference>
<evidence type="ECO:0000313" key="1">
    <source>
        <dbReference type="EMBL" id="OAZ03618.1"/>
    </source>
</evidence>